<reference evidence="3 4" key="1">
    <citation type="journal article" date="2024" name="Pathogens">
        <title>Characterization of a Novel Species of Legionella Isolated from a Healthcare Facility: Legionella resiliens sp. nov.</title>
        <authorList>
            <person name="Cristino S."/>
            <person name="Pascale M.R."/>
            <person name="Marino F."/>
            <person name="Derelitto C."/>
            <person name="Salaris S."/>
            <person name="Orsini M."/>
            <person name="Squarzoni S."/>
            <person name="Grottola A."/>
            <person name="Girolamini L."/>
        </authorList>
    </citation>
    <scope>NUCLEOTIDE SEQUENCE [LARGE SCALE GENOMIC DNA]</scope>
    <source>
        <strain evidence="3 4">8cVS16</strain>
    </source>
</reference>
<organism evidence="3 4">
    <name type="scientific">Legionella resiliens</name>
    <dbReference type="NCBI Taxonomy" id="2905958"/>
    <lineage>
        <taxon>Bacteria</taxon>
        <taxon>Pseudomonadati</taxon>
        <taxon>Pseudomonadota</taxon>
        <taxon>Gammaproteobacteria</taxon>
        <taxon>Legionellales</taxon>
        <taxon>Legionellaceae</taxon>
        <taxon>Legionella</taxon>
    </lineage>
</organism>
<keyword evidence="4" id="KW-1185">Reference proteome</keyword>
<keyword evidence="1" id="KW-0732">Signal</keyword>
<dbReference type="SUPFAM" id="SSF53474">
    <property type="entry name" value="alpha/beta-Hydrolases"/>
    <property type="match status" value="1"/>
</dbReference>
<feature type="chain" id="PRO_5046116352" evidence="1">
    <location>
        <begin position="23"/>
        <end position="309"/>
    </location>
</feature>
<dbReference type="RefSeq" id="WP_233291542.1">
    <property type="nucleotide sequence ID" value="NZ_JAJTND010000004.1"/>
</dbReference>
<feature type="signal peptide" evidence="1">
    <location>
        <begin position="1"/>
        <end position="22"/>
    </location>
</feature>
<dbReference type="Pfam" id="PF00561">
    <property type="entry name" value="Abhydrolase_1"/>
    <property type="match status" value="1"/>
</dbReference>
<dbReference type="PANTHER" id="PTHR43798">
    <property type="entry name" value="MONOACYLGLYCEROL LIPASE"/>
    <property type="match status" value="1"/>
</dbReference>
<dbReference type="PANTHER" id="PTHR43798:SF33">
    <property type="entry name" value="HYDROLASE, PUTATIVE (AFU_ORTHOLOGUE AFUA_2G14860)-RELATED"/>
    <property type="match status" value="1"/>
</dbReference>
<dbReference type="EMBL" id="JAJTND010000004">
    <property type="protein sequence ID" value="MCE3533189.1"/>
    <property type="molecule type" value="Genomic_DNA"/>
</dbReference>
<dbReference type="InterPro" id="IPR050266">
    <property type="entry name" value="AB_hydrolase_sf"/>
</dbReference>
<dbReference type="InterPro" id="IPR029058">
    <property type="entry name" value="AB_hydrolase_fold"/>
</dbReference>
<evidence type="ECO:0000259" key="2">
    <source>
        <dbReference type="Pfam" id="PF00561"/>
    </source>
</evidence>
<accession>A0ABS8XAB8</accession>
<dbReference type="GO" id="GO:0016787">
    <property type="term" value="F:hydrolase activity"/>
    <property type="evidence" value="ECO:0007669"/>
    <property type="project" value="UniProtKB-KW"/>
</dbReference>
<comment type="caution">
    <text evidence="3">The sequence shown here is derived from an EMBL/GenBank/DDBJ whole genome shotgun (WGS) entry which is preliminary data.</text>
</comment>
<dbReference type="Proteomes" id="UP001320170">
    <property type="component" value="Unassembled WGS sequence"/>
</dbReference>
<protein>
    <submittedName>
        <fullName evidence="3">Alpha/beta hydrolase</fullName>
    </submittedName>
</protein>
<name>A0ABS8XAB8_9GAMM</name>
<feature type="domain" description="AB hydrolase-1" evidence="2">
    <location>
        <begin position="111"/>
        <end position="172"/>
    </location>
</feature>
<sequence>MKIVKWLYLSLLTYVSMVPDSAALDENNSITIGKERKIFMHCEGSGSPTVLFIAGYPDRGDAGWETPLTGKKITVFTGVSKFTKVCDYDRPGTIKIIGDERFLKSRSDPVQQPVSAADIVDDLHQLVKAAKIHKPFIIVAHSAGGLAARLYALKYPNDVAGMILIDVTNEKLLEAWTKKEIEVFYFGVDNSSKSLSSHYKNGEIINFKESFKQLNAYRTQKLNMPAIVLTAGKIPKASEVVKSGFWPSYVTQDMADSIIHGIAHANDLVADTFVPKAKRIDVKDSEHYIQKEQPELIVQLIHSLVEQLR</sequence>
<gene>
    <name evidence="3" type="ORF">LXO92_12435</name>
</gene>
<proteinExistence type="predicted"/>
<evidence type="ECO:0000256" key="1">
    <source>
        <dbReference type="SAM" id="SignalP"/>
    </source>
</evidence>
<dbReference type="Gene3D" id="3.40.50.1820">
    <property type="entry name" value="alpha/beta hydrolase"/>
    <property type="match status" value="1"/>
</dbReference>
<evidence type="ECO:0000313" key="3">
    <source>
        <dbReference type="EMBL" id="MCE3533189.1"/>
    </source>
</evidence>
<keyword evidence="3" id="KW-0378">Hydrolase</keyword>
<evidence type="ECO:0000313" key="4">
    <source>
        <dbReference type="Proteomes" id="UP001320170"/>
    </source>
</evidence>
<dbReference type="InterPro" id="IPR000073">
    <property type="entry name" value="AB_hydrolase_1"/>
</dbReference>